<feature type="compositionally biased region" description="Basic and acidic residues" evidence="5">
    <location>
        <begin position="640"/>
        <end position="653"/>
    </location>
</feature>
<organism evidence="7 8">
    <name type="scientific">Solanum pinnatisectum</name>
    <name type="common">tansyleaf nightshade</name>
    <dbReference type="NCBI Taxonomy" id="50273"/>
    <lineage>
        <taxon>Eukaryota</taxon>
        <taxon>Viridiplantae</taxon>
        <taxon>Streptophyta</taxon>
        <taxon>Embryophyta</taxon>
        <taxon>Tracheophyta</taxon>
        <taxon>Spermatophyta</taxon>
        <taxon>Magnoliopsida</taxon>
        <taxon>eudicotyledons</taxon>
        <taxon>Gunneridae</taxon>
        <taxon>Pentapetalae</taxon>
        <taxon>asterids</taxon>
        <taxon>lamiids</taxon>
        <taxon>Solanales</taxon>
        <taxon>Solanaceae</taxon>
        <taxon>Solanoideae</taxon>
        <taxon>Solaneae</taxon>
        <taxon>Solanum</taxon>
    </lineage>
</organism>
<feature type="region of interest" description="Disordered" evidence="5">
    <location>
        <begin position="724"/>
        <end position="744"/>
    </location>
</feature>
<feature type="compositionally biased region" description="Basic and acidic residues" evidence="5">
    <location>
        <begin position="468"/>
        <end position="477"/>
    </location>
</feature>
<keyword evidence="3" id="KW-0539">Nucleus</keyword>
<reference evidence="7 8" key="1">
    <citation type="submission" date="2023-10" db="EMBL/GenBank/DDBJ databases">
        <title>Genome-Wide Identification Analysis in wild type Solanum Pinnatisectum Reveals Some Genes Defensing Phytophthora Infestans.</title>
        <authorList>
            <person name="Sun C."/>
        </authorList>
    </citation>
    <scope>NUCLEOTIDE SEQUENCE [LARGE SCALE GENOMIC DNA]</scope>
    <source>
        <strain evidence="7">LQN</strain>
        <tissue evidence="7">Leaf</tissue>
    </source>
</reference>
<dbReference type="InterPro" id="IPR034138">
    <property type="entry name" value="NOP8_RRM"/>
</dbReference>
<evidence type="ECO:0000259" key="6">
    <source>
        <dbReference type="PROSITE" id="PS50102"/>
    </source>
</evidence>
<dbReference type="InterPro" id="IPR000504">
    <property type="entry name" value="RRM_dom"/>
</dbReference>
<evidence type="ECO:0000256" key="1">
    <source>
        <dbReference type="ARBA" id="ARBA00004604"/>
    </source>
</evidence>
<dbReference type="GO" id="GO:0003723">
    <property type="term" value="F:RNA binding"/>
    <property type="evidence" value="ECO:0007669"/>
    <property type="project" value="UniProtKB-UniRule"/>
</dbReference>
<feature type="region of interest" description="Disordered" evidence="5">
    <location>
        <begin position="349"/>
        <end position="398"/>
    </location>
</feature>
<accession>A0AAV9KMM0</accession>
<dbReference type="InterPro" id="IPR012677">
    <property type="entry name" value="Nucleotide-bd_a/b_plait_sf"/>
</dbReference>
<feature type="compositionally biased region" description="Polar residues" evidence="5">
    <location>
        <begin position="654"/>
        <end position="665"/>
    </location>
</feature>
<dbReference type="CDD" id="cd12226">
    <property type="entry name" value="RRM_NOL8"/>
    <property type="match status" value="1"/>
</dbReference>
<dbReference type="InterPro" id="IPR035979">
    <property type="entry name" value="RBD_domain_sf"/>
</dbReference>
<feature type="compositionally biased region" description="Acidic residues" evidence="5">
    <location>
        <begin position="478"/>
        <end position="489"/>
    </location>
</feature>
<evidence type="ECO:0000256" key="4">
    <source>
        <dbReference type="PROSITE-ProRule" id="PRU00176"/>
    </source>
</evidence>
<dbReference type="SMART" id="SM00360">
    <property type="entry name" value="RRM"/>
    <property type="match status" value="1"/>
</dbReference>
<dbReference type="PANTHER" id="PTHR23099:SF0">
    <property type="entry name" value="GERM CELL NUCLEAR ACIDIC PROTEIN"/>
    <property type="match status" value="1"/>
</dbReference>
<feature type="domain" description="RRM" evidence="6">
    <location>
        <begin position="21"/>
        <end position="99"/>
    </location>
</feature>
<feature type="region of interest" description="Disordered" evidence="5">
    <location>
        <begin position="627"/>
        <end position="703"/>
    </location>
</feature>
<sequence>MAAPIEMAAGEGGNESTKKTVRIYVGGLGESVTAEDLTKTFSTPQLGKVESMDIVRTKGRSFAYLDLLPSSDKSLPKLFSTYNGCMWKGGRLRIEKAKEHFFLHLKRELEEDATLATTSTHVPITEAERTDSLKSQKKGSKLDEAQIRIYFPKLGKIKPVSLRGTGKHKYSFQRVEVPSLPIHICDCEEHYGTTYTDKQKSLCNYDSKDGGMDEKELNIMNSVLNRIFEKENYSEKTPRGFKLSKEVQSSNGTVDHLQNDKNLVNQEMGDGDNLILNVGAGATDRMTMVKDPIQEAMTAIQANEDFVDQEMDDDDDNLIINVVAGAKDRNTMFKDPTLEAIAAIQNSLSKESRLATDKQKQGKTMPSNRKRKAPSEVKDGEAHTLLSKAEAKESLEVTRDSQLLNRSAKLPKKSPWKDLVSASNGATFSVLDILPSAIPGKEMQSGSDGVSEFSSDEKDEVTNDEEVSDHLEELDKVESEDEVSNDEEVSDHLAELDKVESDDEVSNDEEVSDQHEERDKVGSEDEVSNDEKVLDQHEELDKVESEDEVSNDEKVSDQLEELDKVEYEEKLSDQHEELDKIATDNLDGPVDIYVRGAAWRQKSSWTELICDATRSSFSISQILPGVSLPKPELPVMGETGKAEKSNSTDRSDSQDVSVGEQNNVHFSKELPVLDDYQQKETMKNEVSAPTPEKEHVSASKQALVGDTNYNETCSFMKSAASMKEWTKTKAALSGSFKKKTNEKK</sequence>
<keyword evidence="8" id="KW-1185">Reference proteome</keyword>
<feature type="compositionally biased region" description="Basic and acidic residues" evidence="5">
    <location>
        <begin position="350"/>
        <end position="360"/>
    </location>
</feature>
<feature type="compositionally biased region" description="Basic and acidic residues" evidence="5">
    <location>
        <begin position="389"/>
        <end position="398"/>
    </location>
</feature>
<dbReference type="GO" id="GO:0005730">
    <property type="term" value="C:nucleolus"/>
    <property type="evidence" value="ECO:0007669"/>
    <property type="project" value="UniProtKB-SubCell"/>
</dbReference>
<evidence type="ECO:0000256" key="3">
    <source>
        <dbReference type="ARBA" id="ARBA00023242"/>
    </source>
</evidence>
<dbReference type="EMBL" id="JAWPEI010000010">
    <property type="protein sequence ID" value="KAK4713839.1"/>
    <property type="molecule type" value="Genomic_DNA"/>
</dbReference>
<feature type="compositionally biased region" description="Acidic residues" evidence="5">
    <location>
        <begin position="500"/>
        <end position="511"/>
    </location>
</feature>
<gene>
    <name evidence="7" type="ORF">R3W88_019746</name>
</gene>
<proteinExistence type="predicted"/>
<evidence type="ECO:0000313" key="7">
    <source>
        <dbReference type="EMBL" id="KAK4713839.1"/>
    </source>
</evidence>
<protein>
    <recommendedName>
        <fullName evidence="6">RRM domain-containing protein</fullName>
    </recommendedName>
</protein>
<name>A0AAV9KMM0_9SOLN</name>
<keyword evidence="2 4" id="KW-0694">RNA-binding</keyword>
<feature type="compositionally biased region" description="Basic and acidic residues" evidence="5">
    <location>
        <begin position="490"/>
        <end position="499"/>
    </location>
</feature>
<evidence type="ECO:0000256" key="5">
    <source>
        <dbReference type="SAM" id="MobiDB-lite"/>
    </source>
</evidence>
<evidence type="ECO:0000313" key="8">
    <source>
        <dbReference type="Proteomes" id="UP001311915"/>
    </source>
</evidence>
<feature type="compositionally biased region" description="Basic and acidic residues" evidence="5">
    <location>
        <begin position="512"/>
        <end position="543"/>
    </location>
</feature>
<dbReference type="AlphaFoldDB" id="A0AAV9KMM0"/>
<feature type="compositionally biased region" description="Basic and acidic residues" evidence="5">
    <location>
        <begin position="373"/>
        <end position="382"/>
    </location>
</feature>
<dbReference type="PANTHER" id="PTHR23099">
    <property type="entry name" value="TRANSCRIPTIONAL REGULATOR"/>
    <property type="match status" value="1"/>
</dbReference>
<feature type="region of interest" description="Disordered" evidence="5">
    <location>
        <begin position="439"/>
        <end position="559"/>
    </location>
</feature>
<dbReference type="Gene3D" id="3.30.70.330">
    <property type="match status" value="1"/>
</dbReference>
<comment type="caution">
    <text evidence="7">The sequence shown here is derived from an EMBL/GenBank/DDBJ whole genome shotgun (WGS) entry which is preliminary data.</text>
</comment>
<feature type="compositionally biased region" description="Acidic residues" evidence="5">
    <location>
        <begin position="457"/>
        <end position="467"/>
    </location>
</feature>
<evidence type="ECO:0000256" key="2">
    <source>
        <dbReference type="ARBA" id="ARBA00022884"/>
    </source>
</evidence>
<comment type="subcellular location">
    <subcellularLocation>
        <location evidence="1">Nucleus</location>
        <location evidence="1">Nucleolus</location>
    </subcellularLocation>
</comment>
<dbReference type="PROSITE" id="PS50102">
    <property type="entry name" value="RRM"/>
    <property type="match status" value="1"/>
</dbReference>
<dbReference type="Proteomes" id="UP001311915">
    <property type="component" value="Unassembled WGS sequence"/>
</dbReference>
<dbReference type="SUPFAM" id="SSF54928">
    <property type="entry name" value="RNA-binding domain, RBD"/>
    <property type="match status" value="1"/>
</dbReference>